<gene>
    <name evidence="2" type="ORF">O3P69_011319</name>
</gene>
<comment type="caution">
    <text evidence="2">The sequence shown here is derived from an EMBL/GenBank/DDBJ whole genome shotgun (WGS) entry which is preliminary data.</text>
</comment>
<dbReference type="AlphaFoldDB" id="A0AAW0SBT2"/>
<protein>
    <submittedName>
        <fullName evidence="2">Uncharacterized protein</fullName>
    </submittedName>
</protein>
<feature type="compositionally biased region" description="Basic residues" evidence="1">
    <location>
        <begin position="39"/>
        <end position="50"/>
    </location>
</feature>
<feature type="compositionally biased region" description="Low complexity" evidence="1">
    <location>
        <begin position="7"/>
        <end position="29"/>
    </location>
</feature>
<proteinExistence type="predicted"/>
<feature type="region of interest" description="Disordered" evidence="1">
    <location>
        <begin position="1"/>
        <end position="67"/>
    </location>
</feature>
<name>A0AAW0SBT2_SCYPA</name>
<dbReference type="EMBL" id="JARAKH010001925">
    <property type="protein sequence ID" value="KAK8372464.1"/>
    <property type="molecule type" value="Genomic_DNA"/>
</dbReference>
<dbReference type="Proteomes" id="UP001487740">
    <property type="component" value="Unassembled WGS sequence"/>
</dbReference>
<evidence type="ECO:0000313" key="3">
    <source>
        <dbReference type="Proteomes" id="UP001487740"/>
    </source>
</evidence>
<keyword evidence="3" id="KW-1185">Reference proteome</keyword>
<feature type="compositionally biased region" description="Low complexity" evidence="1">
    <location>
        <begin position="191"/>
        <end position="204"/>
    </location>
</feature>
<feature type="compositionally biased region" description="Polar residues" evidence="1">
    <location>
        <begin position="279"/>
        <end position="301"/>
    </location>
</feature>
<feature type="region of interest" description="Disordered" evidence="1">
    <location>
        <begin position="171"/>
        <end position="301"/>
    </location>
</feature>
<reference evidence="2 3" key="1">
    <citation type="submission" date="2023-03" db="EMBL/GenBank/DDBJ databases">
        <title>High-quality genome of Scylla paramamosain provides insights in environmental adaptation.</title>
        <authorList>
            <person name="Zhang L."/>
        </authorList>
    </citation>
    <scope>NUCLEOTIDE SEQUENCE [LARGE SCALE GENOMIC DNA]</scope>
    <source>
        <strain evidence="2">LZ_2023a</strain>
        <tissue evidence="2">Muscle</tissue>
    </source>
</reference>
<evidence type="ECO:0000313" key="2">
    <source>
        <dbReference type="EMBL" id="KAK8372464.1"/>
    </source>
</evidence>
<sequence>MKLPTATHSRFNRSTTTTTNVSAAATTTHQSSPPLPNGCRRHKVRPRGTHGRGSMDTPTLSTVGDLPRGGDNNNGCCARPNGRCRRKGAAANAVTLLIQRRGDERRPGPLGQLTPGGGGHAPRLAEVNLVRHGSSNHPVGINVESARQGSQQREEELHGTLVIIVEDLRTSTAPSSVETRTSRDACAFQQPPKRALRGAAPRLAASKRIRHGTHVPSGNLQSGPSEEQRTGTAPSSVETRTSWNACAVQQPQKRALKRSRGPAPRLAASKRIRHGMRVPSSNLKSRPSEEQSTGTAPSSVEAHTSWNVCAVQQPQKRALRGAEDRHRAWQRRNAYVMEHVCRPATSTAGGFLHCLTNE</sequence>
<organism evidence="2 3">
    <name type="scientific">Scylla paramamosain</name>
    <name type="common">Mud crab</name>
    <dbReference type="NCBI Taxonomy" id="85552"/>
    <lineage>
        <taxon>Eukaryota</taxon>
        <taxon>Metazoa</taxon>
        <taxon>Ecdysozoa</taxon>
        <taxon>Arthropoda</taxon>
        <taxon>Crustacea</taxon>
        <taxon>Multicrustacea</taxon>
        <taxon>Malacostraca</taxon>
        <taxon>Eumalacostraca</taxon>
        <taxon>Eucarida</taxon>
        <taxon>Decapoda</taxon>
        <taxon>Pleocyemata</taxon>
        <taxon>Brachyura</taxon>
        <taxon>Eubrachyura</taxon>
        <taxon>Portunoidea</taxon>
        <taxon>Portunidae</taxon>
        <taxon>Portuninae</taxon>
        <taxon>Scylla</taxon>
    </lineage>
</organism>
<feature type="compositionally biased region" description="Polar residues" evidence="1">
    <location>
        <begin position="216"/>
        <end position="252"/>
    </location>
</feature>
<evidence type="ECO:0000256" key="1">
    <source>
        <dbReference type="SAM" id="MobiDB-lite"/>
    </source>
</evidence>
<accession>A0AAW0SBT2</accession>